<keyword evidence="1" id="KW-0472">Membrane</keyword>
<reference evidence="3 4" key="1">
    <citation type="submission" date="2014-02" db="EMBL/GenBank/DDBJ databases">
        <title>Kosmotoga genome sequencing.</title>
        <authorList>
            <person name="Pollo S.M."/>
            <person name="Charchuk R."/>
            <person name="Nesbo C.L."/>
        </authorList>
    </citation>
    <scope>NUCLEOTIDE SEQUENCE [LARGE SCALE GENOMIC DNA]</scope>
    <source>
        <strain evidence="3 4">S304</strain>
    </source>
</reference>
<accession>A0A182C7F1</accession>
<feature type="transmembrane region" description="Helical" evidence="1">
    <location>
        <begin position="68"/>
        <end position="90"/>
    </location>
</feature>
<comment type="caution">
    <text evidence="3">The sequence shown here is derived from an EMBL/GenBank/DDBJ whole genome shotgun (WGS) entry which is preliminary data.</text>
</comment>
<proteinExistence type="predicted"/>
<dbReference type="PANTHER" id="PTHR43155">
    <property type="entry name" value="CYCLIC DI-GMP PHOSPHODIESTERASE PA4108-RELATED"/>
    <property type="match status" value="1"/>
</dbReference>
<dbReference type="Gene3D" id="1.10.3210.10">
    <property type="entry name" value="Hypothetical protein af1432"/>
    <property type="match status" value="1"/>
</dbReference>
<keyword evidence="1" id="KW-0812">Transmembrane</keyword>
<dbReference type="PANTHER" id="PTHR43155:SF2">
    <property type="entry name" value="CYCLIC DI-GMP PHOSPHODIESTERASE PA4108"/>
    <property type="match status" value="1"/>
</dbReference>
<dbReference type="SUPFAM" id="SSF109604">
    <property type="entry name" value="HD-domain/PDEase-like"/>
    <property type="match status" value="1"/>
</dbReference>
<feature type="transmembrane region" description="Helical" evidence="1">
    <location>
        <begin position="180"/>
        <end position="198"/>
    </location>
</feature>
<dbReference type="STRING" id="1453497.AT15_08145"/>
<keyword evidence="1" id="KW-1133">Transmembrane helix</keyword>
<feature type="domain" description="HD-GYP" evidence="2">
    <location>
        <begin position="236"/>
        <end position="346"/>
    </location>
</feature>
<evidence type="ECO:0000259" key="2">
    <source>
        <dbReference type="PROSITE" id="PS51832"/>
    </source>
</evidence>
<dbReference type="PATRIC" id="fig|1453497.3.peg.1618"/>
<feature type="transmembrane region" description="Helical" evidence="1">
    <location>
        <begin position="151"/>
        <end position="168"/>
    </location>
</feature>
<evidence type="ECO:0000256" key="1">
    <source>
        <dbReference type="SAM" id="Phobius"/>
    </source>
</evidence>
<dbReference type="CDD" id="cd00077">
    <property type="entry name" value="HDc"/>
    <property type="match status" value="1"/>
</dbReference>
<sequence>MKHISSFSKMGLNFFPMRFDNSEKESFYRSSYDRKSFHFLIVALLVNIALFVLLLFSEKDYSHEIRNFFWFADLVFIALFAVIIFVSLAFRSIRKSFFMRFPVFIAAITVILLKVWYISKDPVLFQNKGLEYSSMFFLMILLLYLLSRLRFIWSTVLGISMTAIYLWLLNNNNLNESLHFPSVLFGLNVIGIFSNYYLEFLSRKHFHMEIEAESNQDTIIKLKDERNDISMEFERISIDLNKALSIIGKIVEMRDMNTAGHQRKVAKLSVALAEKLDIPSKKIPIIFTAALLHDIGKIEIPADILTKPGRLSEPELGIIRRQGNWISAIERNTIHSRSRRNYSTTS</sequence>
<feature type="transmembrane region" description="Helical" evidence="1">
    <location>
        <begin position="37"/>
        <end position="56"/>
    </location>
</feature>
<evidence type="ECO:0000313" key="4">
    <source>
        <dbReference type="Proteomes" id="UP000077339"/>
    </source>
</evidence>
<feature type="transmembrane region" description="Helical" evidence="1">
    <location>
        <begin position="97"/>
        <end position="117"/>
    </location>
</feature>
<dbReference type="RefSeq" id="WP_068346619.1">
    <property type="nucleotide sequence ID" value="NZ_JFHK01000004.1"/>
</dbReference>
<dbReference type="OrthoDB" id="9804747at2"/>
<gene>
    <name evidence="3" type="ORF">AT15_08145</name>
</gene>
<dbReference type="EMBL" id="JFHK01000004">
    <property type="protein sequence ID" value="OAA31454.1"/>
    <property type="molecule type" value="Genomic_DNA"/>
</dbReference>
<dbReference type="InterPro" id="IPR037522">
    <property type="entry name" value="HD_GYP_dom"/>
</dbReference>
<dbReference type="Proteomes" id="UP000077339">
    <property type="component" value="Unassembled WGS sequence"/>
</dbReference>
<dbReference type="InterPro" id="IPR006674">
    <property type="entry name" value="HD_domain"/>
</dbReference>
<dbReference type="InterPro" id="IPR003607">
    <property type="entry name" value="HD/PDEase_dom"/>
</dbReference>
<feature type="transmembrane region" description="Helical" evidence="1">
    <location>
        <begin position="129"/>
        <end position="146"/>
    </location>
</feature>
<dbReference type="Pfam" id="PF01966">
    <property type="entry name" value="HD"/>
    <property type="match status" value="1"/>
</dbReference>
<dbReference type="PROSITE" id="PS51832">
    <property type="entry name" value="HD_GYP"/>
    <property type="match status" value="1"/>
</dbReference>
<protein>
    <recommendedName>
        <fullName evidence="2">HD-GYP domain-containing protein</fullName>
    </recommendedName>
</protein>
<organism evidence="3 4">
    <name type="scientific">Kosmotoga arenicorallina S304</name>
    <dbReference type="NCBI Taxonomy" id="1453497"/>
    <lineage>
        <taxon>Bacteria</taxon>
        <taxon>Thermotogati</taxon>
        <taxon>Thermotogota</taxon>
        <taxon>Thermotogae</taxon>
        <taxon>Kosmotogales</taxon>
        <taxon>Kosmotogaceae</taxon>
        <taxon>Kosmotoga</taxon>
    </lineage>
</organism>
<keyword evidence="4" id="KW-1185">Reference proteome</keyword>
<dbReference type="AlphaFoldDB" id="A0A182C7F1"/>
<name>A0A182C7F1_9BACT</name>
<evidence type="ECO:0000313" key="3">
    <source>
        <dbReference type="EMBL" id="OAA31454.1"/>
    </source>
</evidence>